<dbReference type="EMBL" id="GGEC01087171">
    <property type="protein sequence ID" value="MBX67655.1"/>
    <property type="molecule type" value="Transcribed_RNA"/>
</dbReference>
<name>A0A2P2QL82_RHIMU</name>
<dbReference type="AlphaFoldDB" id="A0A2P2QL82"/>
<evidence type="ECO:0000313" key="1">
    <source>
        <dbReference type="EMBL" id="MBX67655.1"/>
    </source>
</evidence>
<accession>A0A2P2QL82</accession>
<proteinExistence type="predicted"/>
<reference evidence="1" key="1">
    <citation type="submission" date="2018-02" db="EMBL/GenBank/DDBJ databases">
        <title>Rhizophora mucronata_Transcriptome.</title>
        <authorList>
            <person name="Meera S.P."/>
            <person name="Sreeshan A."/>
            <person name="Augustine A."/>
        </authorList>
    </citation>
    <scope>NUCLEOTIDE SEQUENCE</scope>
    <source>
        <tissue evidence="1">Leaf</tissue>
    </source>
</reference>
<protein>
    <submittedName>
        <fullName evidence="1">Uncharacterized protein</fullName>
    </submittedName>
</protein>
<organism evidence="1">
    <name type="scientific">Rhizophora mucronata</name>
    <name type="common">Asiatic mangrove</name>
    <dbReference type="NCBI Taxonomy" id="61149"/>
    <lineage>
        <taxon>Eukaryota</taxon>
        <taxon>Viridiplantae</taxon>
        <taxon>Streptophyta</taxon>
        <taxon>Embryophyta</taxon>
        <taxon>Tracheophyta</taxon>
        <taxon>Spermatophyta</taxon>
        <taxon>Magnoliopsida</taxon>
        <taxon>eudicotyledons</taxon>
        <taxon>Gunneridae</taxon>
        <taxon>Pentapetalae</taxon>
        <taxon>rosids</taxon>
        <taxon>fabids</taxon>
        <taxon>Malpighiales</taxon>
        <taxon>Rhizophoraceae</taxon>
        <taxon>Rhizophora</taxon>
    </lineage>
</organism>
<sequence length="40" mass="4612">MSAGKNISPRMTLHGQSRFMNVRLEQLSRKKHSSRPEKTS</sequence>